<dbReference type="EMBL" id="CP028923">
    <property type="protein sequence ID" value="QCK14189.1"/>
    <property type="molecule type" value="Genomic_DNA"/>
</dbReference>
<evidence type="ECO:0000256" key="2">
    <source>
        <dbReference type="ARBA" id="ARBA00010944"/>
    </source>
</evidence>
<evidence type="ECO:0000256" key="6">
    <source>
        <dbReference type="RuleBase" id="RU364082"/>
    </source>
</evidence>
<dbReference type="KEGG" id="fpf:DCC35_05235"/>
<dbReference type="Pfam" id="PF04321">
    <property type="entry name" value="RmlD_sub_bind"/>
    <property type="match status" value="1"/>
</dbReference>
<dbReference type="InterPro" id="IPR029903">
    <property type="entry name" value="RmlD-like-bd"/>
</dbReference>
<dbReference type="InterPro" id="IPR036291">
    <property type="entry name" value="NAD(P)-bd_dom_sf"/>
</dbReference>
<evidence type="ECO:0000256" key="4">
    <source>
        <dbReference type="ARBA" id="ARBA00017099"/>
    </source>
</evidence>
<feature type="domain" description="RmlD-like substrate binding" evidence="7">
    <location>
        <begin position="5"/>
        <end position="296"/>
    </location>
</feature>
<dbReference type="OrthoDB" id="9803892at2"/>
<comment type="catalytic activity">
    <reaction evidence="5">
        <text>dTDP-beta-L-rhamnose + NADP(+) = dTDP-4-dehydro-beta-L-rhamnose + NADPH + H(+)</text>
        <dbReference type="Rhea" id="RHEA:21796"/>
        <dbReference type="ChEBI" id="CHEBI:15378"/>
        <dbReference type="ChEBI" id="CHEBI:57510"/>
        <dbReference type="ChEBI" id="CHEBI:57783"/>
        <dbReference type="ChEBI" id="CHEBI:58349"/>
        <dbReference type="ChEBI" id="CHEBI:62830"/>
        <dbReference type="EC" id="1.1.1.133"/>
    </reaction>
</comment>
<dbReference type="Proteomes" id="UP000298616">
    <property type="component" value="Chromosome"/>
</dbReference>
<dbReference type="GO" id="GO:0019305">
    <property type="term" value="P:dTDP-rhamnose biosynthetic process"/>
    <property type="evidence" value="ECO:0007669"/>
    <property type="project" value="UniProtKB-UniPathway"/>
</dbReference>
<dbReference type="GO" id="GO:0008831">
    <property type="term" value="F:dTDP-4-dehydrorhamnose reductase activity"/>
    <property type="evidence" value="ECO:0007669"/>
    <property type="project" value="UniProtKB-EC"/>
</dbReference>
<dbReference type="EC" id="1.1.1.133" evidence="3 6"/>
<gene>
    <name evidence="8" type="ORF">DCC35_05235</name>
</gene>
<comment type="pathway">
    <text evidence="1 6">Carbohydrate biosynthesis; dTDP-L-rhamnose biosynthesis.</text>
</comment>
<comment type="function">
    <text evidence="6">Catalyzes the reduction of dTDP-6-deoxy-L-lyxo-4-hexulose to yield dTDP-L-rhamnose.</text>
</comment>
<dbReference type="UniPathway" id="UPA00124"/>
<dbReference type="InterPro" id="IPR005913">
    <property type="entry name" value="dTDP_dehydrorham_reduct"/>
</dbReference>
<evidence type="ECO:0000256" key="3">
    <source>
        <dbReference type="ARBA" id="ARBA00012929"/>
    </source>
</evidence>
<proteinExistence type="inferred from homology"/>
<evidence type="ECO:0000313" key="9">
    <source>
        <dbReference type="Proteomes" id="UP000298616"/>
    </source>
</evidence>
<accession>A0A4D7JCX8</accession>
<sequence length="310" mass="34224">MSSKKILITGSNGLLGQKLVALLAENPDIELIATSRGENRIKHIDSSSYQYESLDITNESEVEQVIGKYKPDVVIHGAAMTNVDQCEQNPEDCHKLNVDAVKYLTSASSEINAFFLFLSTDFIFDGSHGPLLETDIPNPISVYGQSKLDAEEIVMSYPHKWAIARTVLVYGLTPSMSRSNIILWVKKSLENGEKINVVTDQWRTPTLAEDLAKGCTLIALNEAEGVFNISGEEMLTPYDMAMKTAEYFALDKTLINKADASTFSQPAKRPPKTGFIINKAKDILGYAPHSFEEGISILDKQLNELNSQDG</sequence>
<dbReference type="SUPFAM" id="SSF51735">
    <property type="entry name" value="NAD(P)-binding Rossmann-fold domains"/>
    <property type="match status" value="1"/>
</dbReference>
<evidence type="ECO:0000256" key="1">
    <source>
        <dbReference type="ARBA" id="ARBA00004781"/>
    </source>
</evidence>
<comment type="similarity">
    <text evidence="2 6">Belongs to the dTDP-4-dehydrorhamnose reductase family.</text>
</comment>
<keyword evidence="9" id="KW-1185">Reference proteome</keyword>
<dbReference type="GO" id="GO:0005829">
    <property type="term" value="C:cytosol"/>
    <property type="evidence" value="ECO:0007669"/>
    <property type="project" value="TreeGrafter"/>
</dbReference>
<dbReference type="PANTHER" id="PTHR10491">
    <property type="entry name" value="DTDP-4-DEHYDRORHAMNOSE REDUCTASE"/>
    <property type="match status" value="1"/>
</dbReference>
<dbReference type="RefSeq" id="WP_137089783.1">
    <property type="nucleotide sequence ID" value="NZ_CP028923.1"/>
</dbReference>
<keyword evidence="6" id="KW-0560">Oxidoreductase</keyword>
<evidence type="ECO:0000313" key="8">
    <source>
        <dbReference type="EMBL" id="QCK14189.1"/>
    </source>
</evidence>
<evidence type="ECO:0000259" key="7">
    <source>
        <dbReference type="Pfam" id="PF04321"/>
    </source>
</evidence>
<dbReference type="Gene3D" id="3.40.50.720">
    <property type="entry name" value="NAD(P)-binding Rossmann-like Domain"/>
    <property type="match status" value="1"/>
</dbReference>
<organism evidence="8 9">
    <name type="scientific">Mangrovivirga cuniculi</name>
    <dbReference type="NCBI Taxonomy" id="2715131"/>
    <lineage>
        <taxon>Bacteria</taxon>
        <taxon>Pseudomonadati</taxon>
        <taxon>Bacteroidota</taxon>
        <taxon>Cytophagia</taxon>
        <taxon>Cytophagales</taxon>
        <taxon>Mangrovivirgaceae</taxon>
        <taxon>Mangrovivirga</taxon>
    </lineage>
</organism>
<evidence type="ECO:0000256" key="5">
    <source>
        <dbReference type="ARBA" id="ARBA00048200"/>
    </source>
</evidence>
<dbReference type="AlphaFoldDB" id="A0A4D7JCX8"/>
<name>A0A4D7JCX8_9BACT</name>
<reference evidence="8 9" key="1">
    <citation type="submission" date="2018-04" db="EMBL/GenBank/DDBJ databases">
        <title>Complete genome uncultured novel isolate.</title>
        <authorList>
            <person name="Merlino G."/>
        </authorList>
    </citation>
    <scope>NUCLEOTIDE SEQUENCE [LARGE SCALE GENOMIC DNA]</scope>
    <source>
        <strain evidence="9">R1DC9</strain>
    </source>
</reference>
<dbReference type="CDD" id="cd05254">
    <property type="entry name" value="dTDP_HR_like_SDR_e"/>
    <property type="match status" value="1"/>
</dbReference>
<keyword evidence="6" id="KW-0521">NADP</keyword>
<dbReference type="PANTHER" id="PTHR10491:SF4">
    <property type="entry name" value="METHIONINE ADENOSYLTRANSFERASE 2 SUBUNIT BETA"/>
    <property type="match status" value="1"/>
</dbReference>
<protein>
    <recommendedName>
        <fullName evidence="4 6">dTDP-4-dehydrorhamnose reductase</fullName>
        <ecNumber evidence="3 6">1.1.1.133</ecNumber>
    </recommendedName>
</protein>